<organism evidence="3 4">
    <name type="scientific">Corynebacterium glucuronolyticum</name>
    <dbReference type="NCBI Taxonomy" id="39791"/>
    <lineage>
        <taxon>Bacteria</taxon>
        <taxon>Bacillati</taxon>
        <taxon>Actinomycetota</taxon>
        <taxon>Actinomycetes</taxon>
        <taxon>Mycobacteriales</taxon>
        <taxon>Corynebacteriaceae</taxon>
        <taxon>Corynebacterium</taxon>
    </lineage>
</organism>
<keyword evidence="2" id="KW-0472">Membrane</keyword>
<feature type="compositionally biased region" description="Basic residues" evidence="1">
    <location>
        <begin position="212"/>
        <end position="221"/>
    </location>
</feature>
<feature type="compositionally biased region" description="Low complexity" evidence="1">
    <location>
        <begin position="178"/>
        <end position="189"/>
    </location>
</feature>
<gene>
    <name evidence="3" type="ORF">I6I10_08645</name>
</gene>
<proteinExistence type="predicted"/>
<sequence length="221" mass="24760">MATDEPASYGTPFSQRPSVVFPTVVVIICCIVLSLWLKVPGLILSTFILLGTFFLVNQDQKSTERDALIMSIRLSSEDIENTLEQYSTFLNGTDTDALADRTLHRPELANQDSEDPDIEAFHYTARNCERFLNRLDAKVGAETSLDELRRILTATDERAAQLEEQWRAARRAALRLGTTSSFTESSPSSDPLTAWNKAGINTSGGGSWNQKWFRRKPKRAD</sequence>
<dbReference type="RefSeq" id="WP_005389763.1">
    <property type="nucleotide sequence ID" value="NZ_CP066007.1"/>
</dbReference>
<keyword evidence="2" id="KW-1133">Transmembrane helix</keyword>
<keyword evidence="2" id="KW-0812">Transmembrane</keyword>
<name>A0A7T4EDX1_9CORY</name>
<feature type="transmembrane region" description="Helical" evidence="2">
    <location>
        <begin position="23"/>
        <end position="56"/>
    </location>
</feature>
<evidence type="ECO:0000256" key="2">
    <source>
        <dbReference type="SAM" id="Phobius"/>
    </source>
</evidence>
<dbReference type="OrthoDB" id="4427368at2"/>
<evidence type="ECO:0000256" key="1">
    <source>
        <dbReference type="SAM" id="MobiDB-lite"/>
    </source>
</evidence>
<protein>
    <submittedName>
        <fullName evidence="3">Uncharacterized protein</fullName>
    </submittedName>
</protein>
<accession>A0A7T4EDX1</accession>
<dbReference type="Proteomes" id="UP000596145">
    <property type="component" value="Chromosome"/>
</dbReference>
<evidence type="ECO:0000313" key="4">
    <source>
        <dbReference type="Proteomes" id="UP000596145"/>
    </source>
</evidence>
<dbReference type="EMBL" id="CP066007">
    <property type="protein sequence ID" value="QQB45577.1"/>
    <property type="molecule type" value="Genomic_DNA"/>
</dbReference>
<reference evidence="3 4" key="1">
    <citation type="submission" date="2020-12" db="EMBL/GenBank/DDBJ databases">
        <title>FDA dAtabase for Regulatory Grade micrObial Sequences (FDA-ARGOS): Supporting development and validation of Infectious Disease Dx tests.</title>
        <authorList>
            <person name="Sproer C."/>
            <person name="Gronow S."/>
            <person name="Severitt S."/>
            <person name="Schroder I."/>
            <person name="Tallon L."/>
            <person name="Sadzewicz L."/>
            <person name="Zhao X."/>
            <person name="Boylan J."/>
            <person name="Ott S."/>
            <person name="Bowen H."/>
            <person name="Vavikolanu K."/>
            <person name="Mehta A."/>
            <person name="Aluvathingal J."/>
            <person name="Nadendla S."/>
            <person name="Lowell S."/>
            <person name="Myers T."/>
            <person name="Yan Y."/>
            <person name="Sichtig H."/>
        </authorList>
    </citation>
    <scope>NUCLEOTIDE SEQUENCE [LARGE SCALE GENOMIC DNA]</scope>
    <source>
        <strain evidence="3 4">FDAARGOS_1053</strain>
    </source>
</reference>
<dbReference type="GeneID" id="92760253"/>
<evidence type="ECO:0000313" key="3">
    <source>
        <dbReference type="EMBL" id="QQB45577.1"/>
    </source>
</evidence>
<dbReference type="AlphaFoldDB" id="A0A7T4EDX1"/>
<feature type="region of interest" description="Disordered" evidence="1">
    <location>
        <begin position="178"/>
        <end position="221"/>
    </location>
</feature>